<dbReference type="OrthoDB" id="770113at2"/>
<gene>
    <name evidence="1" type="ordered locus">Cag_0735</name>
</gene>
<dbReference type="STRING" id="340177.Cag_0735"/>
<organism evidence="1">
    <name type="scientific">Chlorobium chlorochromatii (strain CaD3)</name>
    <dbReference type="NCBI Taxonomy" id="340177"/>
    <lineage>
        <taxon>Bacteria</taxon>
        <taxon>Pseudomonadati</taxon>
        <taxon>Chlorobiota</taxon>
        <taxon>Chlorobiia</taxon>
        <taxon>Chlorobiales</taxon>
        <taxon>Chlorobiaceae</taxon>
        <taxon>Chlorobium/Pelodictyon group</taxon>
        <taxon>Chlorobium</taxon>
    </lineage>
</organism>
<dbReference type="EMBL" id="CP000108">
    <property type="protein sequence ID" value="ABB28006.1"/>
    <property type="molecule type" value="Genomic_DNA"/>
</dbReference>
<dbReference type="eggNOG" id="ENOG50345D1">
    <property type="taxonomic scope" value="Bacteria"/>
</dbReference>
<dbReference type="AlphaFoldDB" id="Q3ASL9"/>
<protein>
    <submittedName>
        <fullName evidence="1">Uncharacterized protein</fullName>
    </submittedName>
</protein>
<evidence type="ECO:0000313" key="1">
    <source>
        <dbReference type="EMBL" id="ABB28006.1"/>
    </source>
</evidence>
<sequence length="180" mass="21148">MGQFLAIGLVTQIGVLKKELAAAQLTTDQLQERMKAELPYNPELYLLHEHTDYYSFDLRDEIFYAQLLPLLEEFYPSFYNSPEMYESILAKLRKLPPSEWFAWAKRKPEEAFQFDPYGMRETIEEGFTDISLHYEAILLTMNGKIVMEAYGSLFRFLNYTMKQTFKQYSLASALRLYITG</sequence>
<name>Q3ASL9_CHLCH</name>
<accession>Q3ASL9</accession>
<dbReference type="KEGG" id="cch:Cag_0735"/>
<dbReference type="HOGENOM" id="CLU_1493661_0_0_10"/>
<reference evidence="1" key="1">
    <citation type="submission" date="2005-08" db="EMBL/GenBank/DDBJ databases">
        <title>Complete sequence of Chlorobium chlorochromatii CaD3.</title>
        <authorList>
            <person name="Copeland A."/>
            <person name="Lucas S."/>
            <person name="Lapidus A."/>
            <person name="Barry K."/>
            <person name="Detter J.C."/>
            <person name="Glavina T."/>
            <person name="Hammon N."/>
            <person name="Israni S."/>
            <person name="Pitluck S."/>
            <person name="Bryant D."/>
            <person name="Schmutz J."/>
            <person name="Larimer F."/>
            <person name="Land M."/>
            <person name="Kyrpides N."/>
            <person name="Ivanova N."/>
            <person name="Richardson P."/>
        </authorList>
    </citation>
    <scope>NUCLEOTIDE SEQUENCE [LARGE SCALE GENOMIC DNA]</scope>
    <source>
        <strain evidence="1">CaD3</strain>
    </source>
</reference>
<proteinExistence type="predicted"/>